<dbReference type="PROSITE" id="PS51819">
    <property type="entry name" value="VOC"/>
    <property type="match status" value="1"/>
</dbReference>
<organism evidence="2 3">
    <name type="scientific">Auraticoccus monumenti</name>
    <dbReference type="NCBI Taxonomy" id="675864"/>
    <lineage>
        <taxon>Bacteria</taxon>
        <taxon>Bacillati</taxon>
        <taxon>Actinomycetota</taxon>
        <taxon>Actinomycetes</taxon>
        <taxon>Propionibacteriales</taxon>
        <taxon>Propionibacteriaceae</taxon>
        <taxon>Auraticoccus</taxon>
    </lineage>
</organism>
<dbReference type="Gene3D" id="3.10.180.10">
    <property type="entry name" value="2,3-Dihydroxybiphenyl 1,2-Dioxygenase, domain 1"/>
    <property type="match status" value="2"/>
</dbReference>
<dbReference type="CDD" id="cd06587">
    <property type="entry name" value="VOC"/>
    <property type="match status" value="1"/>
</dbReference>
<keyword evidence="3" id="KW-1185">Reference proteome</keyword>
<dbReference type="SUPFAM" id="SSF54593">
    <property type="entry name" value="Glyoxalase/Bleomycin resistance protein/Dihydroxybiphenyl dioxygenase"/>
    <property type="match status" value="2"/>
</dbReference>
<feature type="domain" description="VOC" evidence="1">
    <location>
        <begin position="2"/>
        <end position="115"/>
    </location>
</feature>
<sequence length="239" mass="26122">MQLENVVVDALEPARVGAFWRAALDLELLSDDPGGYEARLSVPDGPWLDLCVQPVREPATAPPRLHLDLSGQGDPQAVVQRLLSLGASHLDIGQQDVPWTVLADPEGNPFCVLEDRARHQGTGPVAEVPIDSADPSRDQAFWAALTGWVPTSEGSERLLRHPSGRGPWLSFCPEPEARTSAKNRMHLDVRLEPGDDLDDVLADLERQGARRFDPGWGDLPWTLLRDPSGNELCLLPSTS</sequence>
<accession>A0A1G7AJF9</accession>
<reference evidence="2 3" key="1">
    <citation type="submission" date="2016-10" db="EMBL/GenBank/DDBJ databases">
        <authorList>
            <person name="de Groot N.N."/>
        </authorList>
    </citation>
    <scope>NUCLEOTIDE SEQUENCE [LARGE SCALE GENOMIC DNA]</scope>
    <source>
        <strain evidence="2 3">MON 2.2</strain>
    </source>
</reference>
<dbReference type="InterPro" id="IPR037523">
    <property type="entry name" value="VOC_core"/>
</dbReference>
<dbReference type="InterPro" id="IPR041581">
    <property type="entry name" value="Glyoxalase_6"/>
</dbReference>
<dbReference type="PANTHER" id="PTHR35908:SF1">
    <property type="entry name" value="CONSERVED PROTEIN"/>
    <property type="match status" value="1"/>
</dbReference>
<name>A0A1G7AJF9_9ACTN</name>
<evidence type="ECO:0000313" key="3">
    <source>
        <dbReference type="Proteomes" id="UP000198546"/>
    </source>
</evidence>
<dbReference type="PANTHER" id="PTHR35908">
    <property type="entry name" value="HYPOTHETICAL FUSION PROTEIN"/>
    <property type="match status" value="1"/>
</dbReference>
<dbReference type="InterPro" id="IPR029068">
    <property type="entry name" value="Glyas_Bleomycin-R_OHBP_Dase"/>
</dbReference>
<protein>
    <recommendedName>
        <fullName evidence="1">VOC domain-containing protein</fullName>
    </recommendedName>
</protein>
<dbReference type="EMBL" id="LT629688">
    <property type="protein sequence ID" value="SDE14850.1"/>
    <property type="molecule type" value="Genomic_DNA"/>
</dbReference>
<dbReference type="Pfam" id="PF18029">
    <property type="entry name" value="Glyoxalase_6"/>
    <property type="match status" value="2"/>
</dbReference>
<dbReference type="RefSeq" id="WP_090594188.1">
    <property type="nucleotide sequence ID" value="NZ_LT629688.1"/>
</dbReference>
<dbReference type="STRING" id="675864.SAMN04489747_2637"/>
<proteinExistence type="predicted"/>
<evidence type="ECO:0000313" key="2">
    <source>
        <dbReference type="EMBL" id="SDE14850.1"/>
    </source>
</evidence>
<dbReference type="OrthoDB" id="15077at2"/>
<evidence type="ECO:0000259" key="1">
    <source>
        <dbReference type="PROSITE" id="PS51819"/>
    </source>
</evidence>
<dbReference type="Proteomes" id="UP000198546">
    <property type="component" value="Chromosome i"/>
</dbReference>
<dbReference type="AlphaFoldDB" id="A0A1G7AJF9"/>
<gene>
    <name evidence="2" type="ORF">SAMN04489747_2637</name>
</gene>